<dbReference type="InterPro" id="IPR036907">
    <property type="entry name" value="5'-Nucleotdase_C_sf"/>
</dbReference>
<dbReference type="InterPro" id="IPR002105">
    <property type="entry name" value="Dockerin_1_rpt"/>
</dbReference>
<dbReference type="Pfam" id="PF00404">
    <property type="entry name" value="Dockerin_1"/>
    <property type="match status" value="1"/>
</dbReference>
<evidence type="ECO:0000259" key="1">
    <source>
        <dbReference type="Pfam" id="PF02872"/>
    </source>
</evidence>
<dbReference type="InterPro" id="IPR006179">
    <property type="entry name" value="5_nucleotidase/apyrase"/>
</dbReference>
<dbReference type="GO" id="GO:0004553">
    <property type="term" value="F:hydrolase activity, hydrolyzing O-glycosyl compounds"/>
    <property type="evidence" value="ECO:0007669"/>
    <property type="project" value="InterPro"/>
</dbReference>
<accession>M0G195</accession>
<feature type="domain" description="5'-Nucleotidase C-terminal" evidence="1">
    <location>
        <begin position="558"/>
        <end position="712"/>
    </location>
</feature>
<name>M0G195_HALPT</name>
<evidence type="ECO:0000313" key="3">
    <source>
        <dbReference type="Proteomes" id="UP000011559"/>
    </source>
</evidence>
<dbReference type="Gene3D" id="3.90.780.10">
    <property type="entry name" value="5'-Nucleotidase, C-terminal domain"/>
    <property type="match status" value="1"/>
</dbReference>
<organism evidence="2 3">
    <name type="scientific">Haloferax prahovense (strain DSM 18310 / JCM 13924 / TL6)</name>
    <dbReference type="NCBI Taxonomy" id="1227461"/>
    <lineage>
        <taxon>Archaea</taxon>
        <taxon>Methanobacteriati</taxon>
        <taxon>Methanobacteriota</taxon>
        <taxon>Stenosarchaea group</taxon>
        <taxon>Halobacteria</taxon>
        <taxon>Halobacteriales</taxon>
        <taxon>Haloferacaceae</taxon>
        <taxon>Haloferax</taxon>
    </lineage>
</organism>
<dbReference type="AlphaFoldDB" id="M0G195"/>
<proteinExistence type="predicted"/>
<gene>
    <name evidence="2" type="ORF">C457_15442</name>
</gene>
<comment type="caution">
    <text evidence="2">The sequence shown here is derived from an EMBL/GenBank/DDBJ whole genome shotgun (WGS) entry which is preliminary data.</text>
</comment>
<dbReference type="RefSeq" id="WP_008095963.1">
    <property type="nucleotide sequence ID" value="NZ_AOLG01000051.1"/>
</dbReference>
<dbReference type="EMBL" id="AOLG01000051">
    <property type="protein sequence ID" value="ELZ65965.1"/>
    <property type="molecule type" value="Genomic_DNA"/>
</dbReference>
<keyword evidence="2" id="KW-0378">Hydrolase</keyword>
<dbReference type="Proteomes" id="UP000011559">
    <property type="component" value="Unassembled WGS sequence"/>
</dbReference>
<dbReference type="InterPro" id="IPR008334">
    <property type="entry name" value="5'-Nucleotdase_C"/>
</dbReference>
<dbReference type="PANTHER" id="PTHR11575:SF24">
    <property type="entry name" value="5'-NUCLEOTIDASE"/>
    <property type="match status" value="1"/>
</dbReference>
<dbReference type="SUPFAM" id="SSF56300">
    <property type="entry name" value="Metallo-dependent phosphatases"/>
    <property type="match status" value="1"/>
</dbReference>
<dbReference type="PANTHER" id="PTHR11575">
    <property type="entry name" value="5'-NUCLEOTIDASE-RELATED"/>
    <property type="match status" value="1"/>
</dbReference>
<reference evidence="2 3" key="1">
    <citation type="journal article" date="2014" name="PLoS Genet.">
        <title>Phylogenetically driven sequencing of extremely halophilic archaea reveals strategies for static and dynamic osmo-response.</title>
        <authorList>
            <person name="Becker E.A."/>
            <person name="Seitzer P.M."/>
            <person name="Tritt A."/>
            <person name="Larsen D."/>
            <person name="Krusor M."/>
            <person name="Yao A.I."/>
            <person name="Wu D."/>
            <person name="Madern D."/>
            <person name="Eisen J.A."/>
            <person name="Darling A.E."/>
            <person name="Facciotti M.T."/>
        </authorList>
    </citation>
    <scope>NUCLEOTIDE SEQUENCE [LARGE SCALE GENOMIC DNA]</scope>
    <source>
        <strain evidence="3">DSM 18310 / JCM 13924 / TL6</strain>
    </source>
</reference>
<dbReference type="Pfam" id="PF02872">
    <property type="entry name" value="5_nucleotid_C"/>
    <property type="match status" value="1"/>
</dbReference>
<dbReference type="Gene3D" id="3.60.21.10">
    <property type="match status" value="1"/>
</dbReference>
<dbReference type="PROSITE" id="PS00018">
    <property type="entry name" value="EF_HAND_1"/>
    <property type="match status" value="1"/>
</dbReference>
<dbReference type="CDD" id="cd04486">
    <property type="entry name" value="YhcR_OBF_like"/>
    <property type="match status" value="1"/>
</dbReference>
<dbReference type="InterPro" id="IPR036439">
    <property type="entry name" value="Dockerin_dom_sf"/>
</dbReference>
<dbReference type="InterPro" id="IPR018247">
    <property type="entry name" value="EF_Hand_1_Ca_BS"/>
</dbReference>
<dbReference type="InterPro" id="IPR029052">
    <property type="entry name" value="Metallo-depent_PP-like"/>
</dbReference>
<dbReference type="GO" id="GO:0009166">
    <property type="term" value="P:nucleotide catabolic process"/>
    <property type="evidence" value="ECO:0007669"/>
    <property type="project" value="InterPro"/>
</dbReference>
<dbReference type="Gene3D" id="1.10.1330.10">
    <property type="entry name" value="Dockerin domain"/>
    <property type="match status" value="1"/>
</dbReference>
<dbReference type="SUPFAM" id="SSF55816">
    <property type="entry name" value="5'-nucleotidase (syn. UDP-sugar hydrolase), C-terminal domain"/>
    <property type="match status" value="1"/>
</dbReference>
<dbReference type="GO" id="GO:0000272">
    <property type="term" value="P:polysaccharide catabolic process"/>
    <property type="evidence" value="ECO:0007669"/>
    <property type="project" value="InterPro"/>
</dbReference>
<dbReference type="SUPFAM" id="SSF63446">
    <property type="entry name" value="Type I dockerin domain"/>
    <property type="match status" value="1"/>
</dbReference>
<evidence type="ECO:0000313" key="2">
    <source>
        <dbReference type="EMBL" id="ELZ65965.1"/>
    </source>
</evidence>
<dbReference type="PATRIC" id="fig|1227461.3.peg.3020"/>
<dbReference type="PRINTS" id="PR01607">
    <property type="entry name" value="APYRASEFAMLY"/>
</dbReference>
<sequence>MLVLTTATFPAGAAGVAAGEDASALDSNVQSAMNASAPTAVTITELQSNTTDGDASAYAGQFVSVAGTVTATNADGFFVQNASAADVRHSAVYVYAGGSSNATPGDEVRVDAPVSEYYGMTQLDLANDSASLSTTGTGAVPEATTLATANVSRESYEGVLVSVRDVEVTETPGQYGEWAVTDGSGPVAIDDATTGDDTTPGEVGGTADAVEGPVFYSFEEYKIQPASVTNLTAPAGDDGGNGGDAGNDTAGANATTITLVGFNDIGKAAAGSGDDKLGRMITLINRERANASGPVFVAGGGDELSPHALRNYDGLERGYEPPVTAMNLIDPDAEVVQNHELDYDEDAGANDFAVFEAIANESTYPWLLANVVDEGTGENLPGTQNYTVVERGGVKVGFFGLTDEAINAKTDGVIERNGYTVVDPTTAAQRTVDTLRNEEDVDVVVALAPVGIPDSKDLARNVDGIDALVSGDDQQRYPPQTTNGVLIGETTGKANAIMTMELTVDNGSVTDASGELVDVTTDVPRNDSWQTYINPLREDYLNTKLATAVMPEHTGVGSSYTDDSATGHLVTDGVRGYTGADVAVTNAGGIRDTLYPNEYAAGEEFNITRGMVTSTLSFGNHIVVVEVTGAELREVVKSQITPLEMDNQYGSQTQQQVSGVTFEWVPHTDSSSPGEGDATIRDLTVDGEPVNDSATYTLATNSYIADGGSGYPLGDKPRVSVSNETTMADGVIGYLQNRSTIAAAEVDTESDDRMRRVDAAVDADAVDVASDDGQTTVIIAAPSRVTGVSGTAAFAGRSGGYVETTNVAYDGASGTVTVTVPTSDLDAFGSSVTAAGSGVDLYVDYTDSAYSSQYENFDSAVLNADLDGEATTTDPTPEPADGVALAVGSDGQSVPLGDTRTFDITASDAASGVGAYELSLAVGDSSVARITDVQFSEDPGFSAVNVSDDGSTVHIEAAGIDAGDGDANDSQVLATVTVEGVALGGSTALELTPTATYDPDGTAYAVSDIDNRPVSVEPGDLTGNGRTMADHDGDGTFEDVNGDGSVNVVDAQALFVNRDAEPVQSSIPAFDLNDDGRVDVGDVQRLFASTNV</sequence>
<keyword evidence="3" id="KW-1185">Reference proteome</keyword>
<protein>
    <submittedName>
        <fullName evidence="2">UDP-sugar hydrolase / 5'-nucleotidase</fullName>
    </submittedName>
</protein>